<gene>
    <name evidence="2" type="ORF">TNCV_914541</name>
</gene>
<reference evidence="2" key="1">
    <citation type="submission" date="2020-08" db="EMBL/GenBank/DDBJ databases">
        <title>Multicomponent nature underlies the extraordinary mechanical properties of spider dragline silk.</title>
        <authorList>
            <person name="Kono N."/>
            <person name="Nakamura H."/>
            <person name="Mori M."/>
            <person name="Yoshida Y."/>
            <person name="Ohtoshi R."/>
            <person name="Malay A.D."/>
            <person name="Moran D.A.P."/>
            <person name="Tomita M."/>
            <person name="Numata K."/>
            <person name="Arakawa K."/>
        </authorList>
    </citation>
    <scope>NUCLEOTIDE SEQUENCE</scope>
</reference>
<dbReference type="EMBL" id="BMAU01021170">
    <property type="protein sequence ID" value="GFX92904.1"/>
    <property type="molecule type" value="Genomic_DNA"/>
</dbReference>
<name>A0A8X6RIJ2_TRICX</name>
<feature type="transmembrane region" description="Helical" evidence="1">
    <location>
        <begin position="30"/>
        <end position="51"/>
    </location>
</feature>
<keyword evidence="1" id="KW-0472">Membrane</keyword>
<organism evidence="2 3">
    <name type="scientific">Trichonephila clavipes</name>
    <name type="common">Golden silk orbweaver</name>
    <name type="synonym">Nephila clavipes</name>
    <dbReference type="NCBI Taxonomy" id="2585209"/>
    <lineage>
        <taxon>Eukaryota</taxon>
        <taxon>Metazoa</taxon>
        <taxon>Ecdysozoa</taxon>
        <taxon>Arthropoda</taxon>
        <taxon>Chelicerata</taxon>
        <taxon>Arachnida</taxon>
        <taxon>Araneae</taxon>
        <taxon>Araneomorphae</taxon>
        <taxon>Entelegynae</taxon>
        <taxon>Araneoidea</taxon>
        <taxon>Nephilidae</taxon>
        <taxon>Trichonephila</taxon>
    </lineage>
</organism>
<evidence type="ECO:0000313" key="2">
    <source>
        <dbReference type="EMBL" id="GFX92904.1"/>
    </source>
</evidence>
<comment type="caution">
    <text evidence="2">The sequence shown here is derived from an EMBL/GenBank/DDBJ whole genome shotgun (WGS) entry which is preliminary data.</text>
</comment>
<keyword evidence="1" id="KW-1133">Transmembrane helix</keyword>
<dbReference type="Proteomes" id="UP000887159">
    <property type="component" value="Unassembled WGS sequence"/>
</dbReference>
<proteinExistence type="predicted"/>
<dbReference type="AlphaFoldDB" id="A0A8X6RIJ2"/>
<keyword evidence="3" id="KW-1185">Reference proteome</keyword>
<evidence type="ECO:0000313" key="3">
    <source>
        <dbReference type="Proteomes" id="UP000887159"/>
    </source>
</evidence>
<protein>
    <submittedName>
        <fullName evidence="2">Uncharacterized protein</fullName>
    </submittedName>
</protein>
<keyword evidence="1" id="KW-0812">Transmembrane</keyword>
<evidence type="ECO:0000256" key="1">
    <source>
        <dbReference type="SAM" id="Phobius"/>
    </source>
</evidence>
<accession>A0A8X6RIJ2</accession>
<sequence length="96" mass="10579">MSKPKSLSIKEKILTLQEVDKVGKKLTLRFLFLSFLLVMASEILTAVQISVPSVVVSNDVIAIHSSIMTFPAQYGAKTTKRADLVTSVLFRQGRVV</sequence>